<dbReference type="AlphaFoldDB" id="A0A2T0PPW4"/>
<feature type="transmembrane region" description="Helical" evidence="1">
    <location>
        <begin position="81"/>
        <end position="101"/>
    </location>
</feature>
<evidence type="ECO:0000313" key="4">
    <source>
        <dbReference type="EMBL" id="PRX90924.1"/>
    </source>
</evidence>
<feature type="transmembrane region" description="Helical" evidence="1">
    <location>
        <begin position="145"/>
        <end position="165"/>
    </location>
</feature>
<keyword evidence="1" id="KW-0472">Membrane</keyword>
<comment type="caution">
    <text evidence="4">The sequence shown here is derived from an EMBL/GenBank/DDBJ whole genome shotgun (WGS) entry which is preliminary data.</text>
</comment>
<proteinExistence type="predicted"/>
<feature type="transmembrane region" description="Helical" evidence="1">
    <location>
        <begin position="113"/>
        <end position="133"/>
    </location>
</feature>
<evidence type="ECO:0000313" key="5">
    <source>
        <dbReference type="Proteomes" id="UP000237846"/>
    </source>
</evidence>
<sequence length="282" mass="28985">MTLVQHFSHGALTPVLGYAASFVGAFIGLQAAIRARSVTGLLRARWLLLAAVSLGGTGIWVMHFTAMFGFYVGGTNVRYDIALTLASLALAVAAVGAGLWIGCSPAPSPARTAAAALVAGAGLAGMHYLGMAALRMHAEVAYDPLLVGGSVLLALAGGAAVVWTASRAERPAAVAVGALAAGALVGAMHYTAMFAMDITATTITGHLHGASVMDFLLPIAVGLVVLTFVPLAVIVLSPDDEELRTDDAFRTELRRLRADGVQPAAARPAAADLSHRRPSRLR</sequence>
<dbReference type="InterPro" id="IPR005330">
    <property type="entry name" value="MHYT_dom"/>
</dbReference>
<accession>A0A2T0PPW4</accession>
<dbReference type="GO" id="GO:0016020">
    <property type="term" value="C:membrane"/>
    <property type="evidence" value="ECO:0007669"/>
    <property type="project" value="UniProtKB-UniRule"/>
</dbReference>
<feature type="region of interest" description="Disordered" evidence="2">
    <location>
        <begin position="260"/>
        <end position="282"/>
    </location>
</feature>
<feature type="domain" description="MHYT" evidence="3">
    <location>
        <begin position="9"/>
        <end position="199"/>
    </location>
</feature>
<protein>
    <submittedName>
        <fullName evidence="4">NO-binding membrane sensor protein with MHYT domain</fullName>
    </submittedName>
</protein>
<keyword evidence="1" id="KW-1133">Transmembrane helix</keyword>
<gene>
    <name evidence="4" type="ORF">CLV72_11520</name>
</gene>
<dbReference type="PROSITE" id="PS50924">
    <property type="entry name" value="MHYT"/>
    <property type="match status" value="1"/>
</dbReference>
<evidence type="ECO:0000256" key="1">
    <source>
        <dbReference type="PROSITE-ProRule" id="PRU00244"/>
    </source>
</evidence>
<feature type="transmembrane region" description="Helical" evidence="1">
    <location>
        <begin position="15"/>
        <end position="34"/>
    </location>
</feature>
<dbReference type="Proteomes" id="UP000237846">
    <property type="component" value="Unassembled WGS sequence"/>
</dbReference>
<dbReference type="PANTHER" id="PTHR35152">
    <property type="entry name" value="DOMAIN SIGNALLING PROTEIN, PUTATIVE (AFU_ORTHOLOGUE AFUA_5G11310)-RELATED"/>
    <property type="match status" value="1"/>
</dbReference>
<dbReference type="Pfam" id="PF03707">
    <property type="entry name" value="MHYT"/>
    <property type="match status" value="2"/>
</dbReference>
<dbReference type="RefSeq" id="WP_170141184.1">
    <property type="nucleotide sequence ID" value="NZ_PVZC01000015.1"/>
</dbReference>
<feature type="transmembrane region" description="Helical" evidence="1">
    <location>
        <begin position="46"/>
        <end position="69"/>
    </location>
</feature>
<dbReference type="PANTHER" id="PTHR35152:SF1">
    <property type="entry name" value="DOMAIN SIGNALLING PROTEIN, PUTATIVE (AFU_ORTHOLOGUE AFUA_5G11310)-RELATED"/>
    <property type="match status" value="1"/>
</dbReference>
<keyword evidence="1" id="KW-0812">Transmembrane</keyword>
<evidence type="ECO:0000259" key="3">
    <source>
        <dbReference type="PROSITE" id="PS50924"/>
    </source>
</evidence>
<reference evidence="4 5" key="1">
    <citation type="submission" date="2018-03" db="EMBL/GenBank/DDBJ databases">
        <title>Genomic Encyclopedia of Archaeal and Bacterial Type Strains, Phase II (KMG-II): from individual species to whole genera.</title>
        <authorList>
            <person name="Goeker M."/>
        </authorList>
    </citation>
    <scope>NUCLEOTIDE SEQUENCE [LARGE SCALE GENOMIC DNA]</scope>
    <source>
        <strain evidence="4 5">DSM 45601</strain>
    </source>
</reference>
<keyword evidence="5" id="KW-1185">Reference proteome</keyword>
<organism evidence="4 5">
    <name type="scientific">Allonocardiopsis opalescens</name>
    <dbReference type="NCBI Taxonomy" id="1144618"/>
    <lineage>
        <taxon>Bacteria</taxon>
        <taxon>Bacillati</taxon>
        <taxon>Actinomycetota</taxon>
        <taxon>Actinomycetes</taxon>
        <taxon>Streptosporangiales</taxon>
        <taxon>Allonocardiopsis</taxon>
    </lineage>
</organism>
<evidence type="ECO:0000256" key="2">
    <source>
        <dbReference type="SAM" id="MobiDB-lite"/>
    </source>
</evidence>
<name>A0A2T0PPW4_9ACTN</name>
<feature type="transmembrane region" description="Helical" evidence="1">
    <location>
        <begin position="215"/>
        <end position="236"/>
    </location>
</feature>
<dbReference type="EMBL" id="PVZC01000015">
    <property type="protein sequence ID" value="PRX90924.1"/>
    <property type="molecule type" value="Genomic_DNA"/>
</dbReference>
<feature type="transmembrane region" description="Helical" evidence="1">
    <location>
        <begin position="172"/>
        <end position="195"/>
    </location>
</feature>